<keyword evidence="3" id="KW-0964">Secreted</keyword>
<feature type="chain" id="PRO_5012349950" evidence="5">
    <location>
        <begin position="26"/>
        <end position="491"/>
    </location>
</feature>
<reference evidence="7 8" key="2">
    <citation type="submission" date="2016-08" db="EMBL/GenBank/DDBJ databases">
        <title>Pervasive Adenine N6-methylation of Active Genes in Fungi.</title>
        <authorList>
            <consortium name="DOE Joint Genome Institute"/>
            <person name="Mondo S.J."/>
            <person name="Dannebaum R.O."/>
            <person name="Kuo R.C."/>
            <person name="Labutti K."/>
            <person name="Haridas S."/>
            <person name="Kuo A."/>
            <person name="Salamov A."/>
            <person name="Ahrendt S.R."/>
            <person name="Lipzen A."/>
            <person name="Sullivan W."/>
            <person name="Andreopoulos W.B."/>
            <person name="Clum A."/>
            <person name="Lindquist E."/>
            <person name="Daum C."/>
            <person name="Ramamoorthy G.K."/>
            <person name="Gryganskyi A."/>
            <person name="Culley D."/>
            <person name="Magnuson J.K."/>
            <person name="James T.Y."/>
            <person name="O'Malley M.A."/>
            <person name="Stajich J.E."/>
            <person name="Spatafora J.W."/>
            <person name="Visel A."/>
            <person name="Grigoriev I.V."/>
        </authorList>
    </citation>
    <scope>NUCLEOTIDE SEQUENCE [LARGE SCALE GENOMIC DNA]</scope>
    <source>
        <strain evidence="8">finn</strain>
    </source>
</reference>
<dbReference type="PANTHER" id="PTHR31683:SF18">
    <property type="entry name" value="PECTATE LYASE 21-RELATED"/>
    <property type="match status" value="1"/>
</dbReference>
<dbReference type="InterPro" id="IPR002022">
    <property type="entry name" value="Pec_lyase"/>
</dbReference>
<dbReference type="GO" id="GO:0030570">
    <property type="term" value="F:pectate lyase activity"/>
    <property type="evidence" value="ECO:0007669"/>
    <property type="project" value="InterPro"/>
</dbReference>
<evidence type="ECO:0000313" key="7">
    <source>
        <dbReference type="EMBL" id="ORX55278.1"/>
    </source>
</evidence>
<organism evidence="7 8">
    <name type="scientific">Piromyces finnis</name>
    <dbReference type="NCBI Taxonomy" id="1754191"/>
    <lineage>
        <taxon>Eukaryota</taxon>
        <taxon>Fungi</taxon>
        <taxon>Fungi incertae sedis</taxon>
        <taxon>Chytridiomycota</taxon>
        <taxon>Chytridiomycota incertae sedis</taxon>
        <taxon>Neocallimastigomycetes</taxon>
        <taxon>Neocallimastigales</taxon>
        <taxon>Neocallimastigaceae</taxon>
        <taxon>Piromyces</taxon>
    </lineage>
</organism>
<feature type="domain" description="Pectate lyase" evidence="6">
    <location>
        <begin position="102"/>
        <end position="352"/>
    </location>
</feature>
<keyword evidence="5" id="KW-0732">Signal</keyword>
<evidence type="ECO:0000256" key="5">
    <source>
        <dbReference type="SAM" id="SignalP"/>
    </source>
</evidence>
<protein>
    <submittedName>
        <fullName evidence="7">Pectin lyase-like protein</fullName>
    </submittedName>
</protein>
<dbReference type="SUPFAM" id="SSF51126">
    <property type="entry name" value="Pectin lyase-like"/>
    <property type="match status" value="1"/>
</dbReference>
<dbReference type="SMART" id="SM00656">
    <property type="entry name" value="Amb_all"/>
    <property type="match status" value="1"/>
</dbReference>
<dbReference type="OrthoDB" id="2121666at2759"/>
<keyword evidence="3" id="KW-0119">Carbohydrate metabolism</keyword>
<dbReference type="PANTHER" id="PTHR31683">
    <property type="entry name" value="PECTATE LYASE 18-RELATED"/>
    <property type="match status" value="1"/>
</dbReference>
<dbReference type="InterPro" id="IPR045032">
    <property type="entry name" value="PEL"/>
</dbReference>
<evidence type="ECO:0000259" key="6">
    <source>
        <dbReference type="SMART" id="SM00656"/>
    </source>
</evidence>
<keyword evidence="3" id="KW-0624">Polysaccharide degradation</keyword>
<comment type="caution">
    <text evidence="7">The sequence shown here is derived from an EMBL/GenBank/DDBJ whole genome shotgun (WGS) entry which is preliminary data.</text>
</comment>
<dbReference type="STRING" id="1754191.A0A1Y1VFU8"/>
<dbReference type="Proteomes" id="UP000193719">
    <property type="component" value="Unassembled WGS sequence"/>
</dbReference>
<dbReference type="GO" id="GO:0000272">
    <property type="term" value="P:polysaccharide catabolic process"/>
    <property type="evidence" value="ECO:0007669"/>
    <property type="project" value="UniProtKB-KW"/>
</dbReference>
<evidence type="ECO:0000256" key="4">
    <source>
        <dbReference type="SAM" id="MobiDB-lite"/>
    </source>
</evidence>
<feature type="signal peptide" evidence="5">
    <location>
        <begin position="1"/>
        <end position="25"/>
    </location>
</feature>
<dbReference type="EMBL" id="MCFH01000009">
    <property type="protein sequence ID" value="ORX55278.1"/>
    <property type="molecule type" value="Genomic_DNA"/>
</dbReference>
<evidence type="ECO:0000313" key="8">
    <source>
        <dbReference type="Proteomes" id="UP000193719"/>
    </source>
</evidence>
<dbReference type="Gene3D" id="2.160.20.10">
    <property type="entry name" value="Single-stranded right-handed beta-helix, Pectin lyase-like"/>
    <property type="match status" value="1"/>
</dbReference>
<feature type="region of interest" description="Disordered" evidence="4">
    <location>
        <begin position="463"/>
        <end position="491"/>
    </location>
</feature>
<comment type="subcellular location">
    <subcellularLocation>
        <location evidence="3">Secreted</location>
    </subcellularLocation>
</comment>
<comment type="similarity">
    <text evidence="1 3">Belongs to the polysaccharide lyase 1 family.</text>
</comment>
<dbReference type="Pfam" id="PF00544">
    <property type="entry name" value="Pectate_lyase_4"/>
    <property type="match status" value="1"/>
</dbReference>
<proteinExistence type="inferred from homology"/>
<dbReference type="InterPro" id="IPR012334">
    <property type="entry name" value="Pectin_lyas_fold"/>
</dbReference>
<keyword evidence="8" id="KW-1185">Reference proteome</keyword>
<evidence type="ECO:0000256" key="2">
    <source>
        <dbReference type="ARBA" id="ARBA00023239"/>
    </source>
</evidence>
<accession>A0A1Y1VFU8</accession>
<dbReference type="AlphaFoldDB" id="A0A1Y1VFU8"/>
<dbReference type="InterPro" id="IPR011050">
    <property type="entry name" value="Pectin_lyase_fold/virulence"/>
</dbReference>
<evidence type="ECO:0000256" key="1">
    <source>
        <dbReference type="ARBA" id="ARBA00010980"/>
    </source>
</evidence>
<evidence type="ECO:0000256" key="3">
    <source>
        <dbReference type="RuleBase" id="RU361173"/>
    </source>
</evidence>
<dbReference type="GO" id="GO:0005576">
    <property type="term" value="C:extracellular region"/>
    <property type="evidence" value="ECO:0007669"/>
    <property type="project" value="UniProtKB-SubCell"/>
</dbReference>
<name>A0A1Y1VFU8_9FUNG</name>
<sequence>MKFSKLNLSLLLAVAANATSPIGWGKNTTGGEGGVEYHVNSYKELKDALNNNGNPSGPKIIYIESPINGAEDDNGHILSAEELVPGFSFQKYLDCFTEDGSEWLNTDECNKINELRLQGAPIQAAQIMVRITPNTTIIGTGDDSRLEEMSIQIKESENVIIKNLSVEAPNDLFAEWDPTDGIHGSWNAEYDAIVVHNSTNVWIDNCYLSDGAKGVDTTQFVFGKYIELHDGLLDIVNSADYVTVSNNRFENHQKTSLIGNSDGRTTDRDHLKVTIYNNVFVNCNERLPRVRYGKVHVFNNYYYAETFKPGYPSLTVDNYYHDDNANPQYFIGLGVYSDVLSEYNSFNYVGNEEIPAADDIVVYSYGGYTFHDNGSEYNGKNLDFDKMAEESFKLKVKTKMAQNAINGKSNPAWTDATFTTETFEPSEYYDYEVVKSIDYVNDLINKVPTWMFNDVESFIKDVDEDSELSVEDVDAEIENNEDSADDSAEEN</sequence>
<gene>
    <name evidence="7" type="ORF">BCR36DRAFT_581314</name>
</gene>
<keyword evidence="2 3" id="KW-0456">Lyase</keyword>
<reference evidence="7 8" key="1">
    <citation type="submission" date="2016-08" db="EMBL/GenBank/DDBJ databases">
        <title>Genomes of anaerobic fungi encode conserved fungal cellulosomes for biomass hydrolysis.</title>
        <authorList>
            <consortium name="DOE Joint Genome Institute"/>
            <person name="Haitjema C.H."/>
            <person name="Gilmore S.P."/>
            <person name="Henske J.K."/>
            <person name="Solomon K.V."/>
            <person name="De Groot R."/>
            <person name="Kuo A."/>
            <person name="Mondo S.J."/>
            <person name="Salamov A.A."/>
            <person name="Labutti K."/>
            <person name="Zhao Z."/>
            <person name="Chiniquy J."/>
            <person name="Barry K."/>
            <person name="Brewer H.M."/>
            <person name="Purvine S.O."/>
            <person name="Wright A.T."/>
            <person name="Boxma B."/>
            <person name="Van Alen T."/>
            <person name="Hackstein J.H."/>
            <person name="Baker S.E."/>
            <person name="Grigoriev I.V."/>
            <person name="O'Malley M.A."/>
        </authorList>
    </citation>
    <scope>NUCLEOTIDE SEQUENCE [LARGE SCALE GENOMIC DNA]</scope>
    <source>
        <strain evidence="8">finn</strain>
    </source>
</reference>